<dbReference type="PANTHER" id="PTHR42928:SF5">
    <property type="entry name" value="BLR1237 PROTEIN"/>
    <property type="match status" value="1"/>
</dbReference>
<comment type="similarity">
    <text evidence="1">Belongs to the UPF0065 (bug) family.</text>
</comment>
<name>A0AAW8DUJ1_9BURK</name>
<protein>
    <submittedName>
        <fullName evidence="3">Tripartite-type tricarboxylate transporter receptor subunit TctC</fullName>
    </submittedName>
</protein>
<sequence length="328" mass="34149">MTTMMRKYIKPCMAACAVALASVSAAAQDYPARPVTMVVGYAAGGAVDAVARLLSQKLGETLGKPVVVDNKAGASGNIGAQFVAKAQPDGHTLLMAPVTTYAMNSLLYPATAGYQLDKDFAGVSVVGYLPLVLVVNDALPARSVADLVKAAKAKPGSLDYGSAGNGSIEHVAGEIFKQQAGISMVHIPYRGAALAITDLMAGQLSLMFATVPTAVANLKTGKLRALAVTTPERIGALRDVPTAREAGYPGFEAGSTYAILAPAATPRPVVQRLNQEIAKVLQMPDVQARFQVLGIERAGSTPEEATQRLGQELTKWGKAIKDSSIKVD</sequence>
<dbReference type="PANTHER" id="PTHR42928">
    <property type="entry name" value="TRICARBOXYLATE-BINDING PROTEIN"/>
    <property type="match status" value="1"/>
</dbReference>
<feature type="signal peptide" evidence="2">
    <location>
        <begin position="1"/>
        <end position="27"/>
    </location>
</feature>
<dbReference type="EMBL" id="JAUSRR010000003">
    <property type="protein sequence ID" value="MDP9923121.1"/>
    <property type="molecule type" value="Genomic_DNA"/>
</dbReference>
<dbReference type="RefSeq" id="WP_307636661.1">
    <property type="nucleotide sequence ID" value="NZ_JAUSRR010000003.1"/>
</dbReference>
<gene>
    <name evidence="3" type="ORF">J2W25_002142</name>
</gene>
<organism evidence="3 4">
    <name type="scientific">Variovorax boronicumulans</name>
    <dbReference type="NCBI Taxonomy" id="436515"/>
    <lineage>
        <taxon>Bacteria</taxon>
        <taxon>Pseudomonadati</taxon>
        <taxon>Pseudomonadota</taxon>
        <taxon>Betaproteobacteria</taxon>
        <taxon>Burkholderiales</taxon>
        <taxon>Comamonadaceae</taxon>
        <taxon>Variovorax</taxon>
    </lineage>
</organism>
<dbReference type="CDD" id="cd13578">
    <property type="entry name" value="PBP2_Bug27"/>
    <property type="match status" value="1"/>
</dbReference>
<dbReference type="Pfam" id="PF03401">
    <property type="entry name" value="TctC"/>
    <property type="match status" value="1"/>
</dbReference>
<accession>A0AAW8DUJ1</accession>
<feature type="chain" id="PRO_5043925305" evidence="2">
    <location>
        <begin position="28"/>
        <end position="328"/>
    </location>
</feature>
<comment type="caution">
    <text evidence="3">The sequence shown here is derived from an EMBL/GenBank/DDBJ whole genome shotgun (WGS) entry which is preliminary data.</text>
</comment>
<reference evidence="3" key="1">
    <citation type="submission" date="2023-07" db="EMBL/GenBank/DDBJ databases">
        <title>Sorghum-associated microbial communities from plants grown in Nebraska, USA.</title>
        <authorList>
            <person name="Schachtman D."/>
        </authorList>
    </citation>
    <scope>NUCLEOTIDE SEQUENCE</scope>
    <source>
        <strain evidence="3">DS2795</strain>
    </source>
</reference>
<evidence type="ECO:0000313" key="3">
    <source>
        <dbReference type="EMBL" id="MDP9923121.1"/>
    </source>
</evidence>
<dbReference type="InterPro" id="IPR005064">
    <property type="entry name" value="BUG"/>
</dbReference>
<dbReference type="SUPFAM" id="SSF53850">
    <property type="entry name" value="Periplasmic binding protein-like II"/>
    <property type="match status" value="1"/>
</dbReference>
<dbReference type="AlphaFoldDB" id="A0AAW8DUJ1"/>
<evidence type="ECO:0000313" key="4">
    <source>
        <dbReference type="Proteomes" id="UP001244295"/>
    </source>
</evidence>
<dbReference type="Gene3D" id="3.40.190.150">
    <property type="entry name" value="Bordetella uptake gene, domain 1"/>
    <property type="match status" value="1"/>
</dbReference>
<keyword evidence="3" id="KW-0675">Receptor</keyword>
<dbReference type="Proteomes" id="UP001244295">
    <property type="component" value="Unassembled WGS sequence"/>
</dbReference>
<dbReference type="InterPro" id="IPR042100">
    <property type="entry name" value="Bug_dom1"/>
</dbReference>
<dbReference type="Gene3D" id="3.40.190.10">
    <property type="entry name" value="Periplasmic binding protein-like II"/>
    <property type="match status" value="1"/>
</dbReference>
<dbReference type="PIRSF" id="PIRSF017082">
    <property type="entry name" value="YflP"/>
    <property type="match status" value="1"/>
</dbReference>
<proteinExistence type="inferred from homology"/>
<keyword evidence="2" id="KW-0732">Signal</keyword>
<evidence type="ECO:0000256" key="1">
    <source>
        <dbReference type="ARBA" id="ARBA00006987"/>
    </source>
</evidence>
<evidence type="ECO:0000256" key="2">
    <source>
        <dbReference type="SAM" id="SignalP"/>
    </source>
</evidence>